<comment type="caution">
    <text evidence="4">The sequence shown here is derived from an EMBL/GenBank/DDBJ whole genome shotgun (WGS) entry which is preliminary data.</text>
</comment>
<accession>A0A512PFU5</accession>
<dbReference type="Proteomes" id="UP000321798">
    <property type="component" value="Unassembled WGS sequence"/>
</dbReference>
<gene>
    <name evidence="4" type="ORF">CSO01_27890</name>
</gene>
<dbReference type="InterPro" id="IPR004474">
    <property type="entry name" value="LytR_CpsA_psr"/>
</dbReference>
<evidence type="ECO:0000256" key="2">
    <source>
        <dbReference type="SAM" id="MobiDB-lite"/>
    </source>
</evidence>
<dbReference type="Pfam" id="PF03816">
    <property type="entry name" value="LytR_cpsA_psr"/>
    <property type="match status" value="1"/>
</dbReference>
<dbReference type="InterPro" id="IPR050922">
    <property type="entry name" value="LytR/CpsA/Psr_CW_biosynth"/>
</dbReference>
<dbReference type="EMBL" id="BKAL01000010">
    <property type="protein sequence ID" value="GEP70074.1"/>
    <property type="molecule type" value="Genomic_DNA"/>
</dbReference>
<evidence type="ECO:0000256" key="1">
    <source>
        <dbReference type="ARBA" id="ARBA00006068"/>
    </source>
</evidence>
<protein>
    <recommendedName>
        <fullName evidence="3">Cell envelope-related transcriptional attenuator domain-containing protein</fullName>
    </recommendedName>
</protein>
<name>A0A512PFU5_9CELL</name>
<dbReference type="AlphaFoldDB" id="A0A512PFU5"/>
<dbReference type="PANTHER" id="PTHR33392:SF6">
    <property type="entry name" value="POLYISOPRENYL-TEICHOIC ACID--PEPTIDOGLYCAN TEICHOIC ACID TRANSFERASE TAGU"/>
    <property type="match status" value="1"/>
</dbReference>
<evidence type="ECO:0000313" key="5">
    <source>
        <dbReference type="Proteomes" id="UP000321798"/>
    </source>
</evidence>
<proteinExistence type="inferred from homology"/>
<evidence type="ECO:0000259" key="3">
    <source>
        <dbReference type="Pfam" id="PF03816"/>
    </source>
</evidence>
<dbReference type="Gene3D" id="3.40.630.190">
    <property type="entry name" value="LCP protein"/>
    <property type="match status" value="1"/>
</dbReference>
<dbReference type="PANTHER" id="PTHR33392">
    <property type="entry name" value="POLYISOPRENYL-TEICHOIC ACID--PEPTIDOGLYCAN TEICHOIC ACID TRANSFERASE TAGU"/>
    <property type="match status" value="1"/>
</dbReference>
<feature type="compositionally biased region" description="Low complexity" evidence="2">
    <location>
        <begin position="340"/>
        <end position="376"/>
    </location>
</feature>
<evidence type="ECO:0000313" key="4">
    <source>
        <dbReference type="EMBL" id="GEP70074.1"/>
    </source>
</evidence>
<sequence>MLTAVLAFGASAAASVALRLQSNVDKIDLDGLVVAASPSVTREPDPDDPNAGSPVNILLIGSDQRTGENEAIGGANSSMASDTTIVAHISADRTRVELVSIPRDSMVRMPSCTATNGKTSRTSSKAQFNSAFATGWSLGGDIASAAACTMSAVQENTGLTLDHVAVVDMAGFQQMIDAIGGVDICIPDAMQDKYTGLNVAAGNQHLDGVTALQFARARHVVGSDGSDLTRIGNQQRLLSAVMTEVLSKNLVADVPELLSFMSAATSSLTTDGGLTVQTMVGLAYSARSLSGGGITFLTIPNGPDPADPNRVVWTSAADTVWSNMVQDLPVVASETTVPTTAATSAATTPPTGSATTGATSPTTTVDPATVPTPAETKTAGREPFTGDDVTAVCG</sequence>
<feature type="region of interest" description="Disordered" evidence="2">
    <location>
        <begin position="340"/>
        <end position="394"/>
    </location>
</feature>
<organism evidence="4 5">
    <name type="scientific">Cellulomonas soli</name>
    <dbReference type="NCBI Taxonomy" id="931535"/>
    <lineage>
        <taxon>Bacteria</taxon>
        <taxon>Bacillati</taxon>
        <taxon>Actinomycetota</taxon>
        <taxon>Actinomycetes</taxon>
        <taxon>Micrococcales</taxon>
        <taxon>Cellulomonadaceae</taxon>
        <taxon>Cellulomonas</taxon>
    </lineage>
</organism>
<keyword evidence="5" id="KW-1185">Reference proteome</keyword>
<comment type="similarity">
    <text evidence="1">Belongs to the LytR/CpsA/Psr (LCP) family.</text>
</comment>
<reference evidence="4 5" key="1">
    <citation type="submission" date="2019-07" db="EMBL/GenBank/DDBJ databases">
        <title>Whole genome shotgun sequence of Cellulomonas soli NBRC 109434.</title>
        <authorList>
            <person name="Hosoyama A."/>
            <person name="Uohara A."/>
            <person name="Ohji S."/>
            <person name="Ichikawa N."/>
        </authorList>
    </citation>
    <scope>NUCLEOTIDE SEQUENCE [LARGE SCALE GENOMIC DNA]</scope>
    <source>
        <strain evidence="4 5">NBRC 109434</strain>
    </source>
</reference>
<feature type="domain" description="Cell envelope-related transcriptional attenuator" evidence="3">
    <location>
        <begin position="81"/>
        <end position="245"/>
    </location>
</feature>
<dbReference type="NCBIfam" id="TIGR00350">
    <property type="entry name" value="lytR_cpsA_psr"/>
    <property type="match status" value="1"/>
</dbReference>